<sequence>MQPLNEDSVMAELIEVHGDVTVEPAEDMFRRMTVSIINQQLSTASARAIRERVFDHVEVTPEGILTAEPEELHDLGLSESKVEYLKNVADAHVENGYSVAYFEGMTDEDVIAELTEIRGVGTWTAKMALIFCLGREDVFPVEDLGIRRGMETAYGITERDAMVQKAEEWAPYRSYASRYLWRAVD</sequence>
<dbReference type="GO" id="GO:0006307">
    <property type="term" value="P:DNA alkylation repair"/>
    <property type="evidence" value="ECO:0007669"/>
    <property type="project" value="TreeGrafter"/>
</dbReference>
<dbReference type="Proteomes" id="UP000263012">
    <property type="component" value="Chromosome"/>
</dbReference>
<evidence type="ECO:0000256" key="3">
    <source>
        <dbReference type="ARBA" id="ARBA00023204"/>
    </source>
</evidence>
<dbReference type="GO" id="GO:0006285">
    <property type="term" value="P:base-excision repair, AP site formation"/>
    <property type="evidence" value="ECO:0007669"/>
    <property type="project" value="TreeGrafter"/>
</dbReference>
<dbReference type="PANTHER" id="PTHR43003">
    <property type="entry name" value="DNA-3-METHYLADENINE GLYCOSYLASE"/>
    <property type="match status" value="1"/>
</dbReference>
<keyword evidence="5" id="KW-0378">Hydrolase</keyword>
<dbReference type="GO" id="GO:0032993">
    <property type="term" value="C:protein-DNA complex"/>
    <property type="evidence" value="ECO:0007669"/>
    <property type="project" value="TreeGrafter"/>
</dbReference>
<keyword evidence="3" id="KW-0234">DNA repair</keyword>
<dbReference type="SUPFAM" id="SSF48150">
    <property type="entry name" value="DNA-glycosylase"/>
    <property type="match status" value="1"/>
</dbReference>
<dbReference type="Gene3D" id="1.10.1670.40">
    <property type="match status" value="1"/>
</dbReference>
<dbReference type="GO" id="GO:0043916">
    <property type="term" value="F:DNA-7-methylguanine glycosylase activity"/>
    <property type="evidence" value="ECO:0007669"/>
    <property type="project" value="TreeGrafter"/>
</dbReference>
<reference evidence="6" key="1">
    <citation type="submission" date="2017-11" db="EMBL/GenBank/DDBJ databases">
        <title>Phenotypic and genomic properties of facultatively anaerobic sulfur-reducing natronoarchaea from hypersaline soda lakes.</title>
        <authorList>
            <person name="Sorokin D.Y."/>
            <person name="Kublanov I.V."/>
            <person name="Roman P."/>
            <person name="Sinninghe Damste J.S."/>
            <person name="Golyshin P.N."/>
            <person name="Rojo D."/>
            <person name="Ciordia S."/>
            <person name="Mena M.D.C."/>
            <person name="Ferrer M."/>
            <person name="Messina E."/>
            <person name="Smedile F."/>
            <person name="La Spada G."/>
            <person name="La Cono V."/>
            <person name="Yakimov M.M."/>
        </authorList>
    </citation>
    <scope>NUCLEOTIDE SEQUENCE [LARGE SCALE GENOMIC DNA]</scope>
    <source>
        <strain evidence="6">AArc-Sl</strain>
    </source>
</reference>
<dbReference type="FunFam" id="1.10.340.30:FF:000004">
    <property type="entry name" value="DNA-3-methyladenine glycosylase II"/>
    <property type="match status" value="1"/>
</dbReference>
<evidence type="ECO:0000259" key="4">
    <source>
        <dbReference type="SMART" id="SM00478"/>
    </source>
</evidence>
<gene>
    <name evidence="5" type="primary">alkA</name>
    <name evidence="5" type="ORF">AArcSl_0181</name>
</gene>
<proteinExistence type="inferred from homology"/>
<keyword evidence="2" id="KW-0227">DNA damage</keyword>
<dbReference type="EC" id="3.2.2.21" evidence="5"/>
<accession>A0A343TFG4</accession>
<dbReference type="RefSeq" id="WP_119813822.1">
    <property type="nucleotide sequence ID" value="NZ_CP025066.1"/>
</dbReference>
<dbReference type="CDD" id="cd00056">
    <property type="entry name" value="ENDO3c"/>
    <property type="match status" value="1"/>
</dbReference>
<dbReference type="InterPro" id="IPR051912">
    <property type="entry name" value="Alkylbase_DNA_Glycosylase/TA"/>
</dbReference>
<dbReference type="PANTHER" id="PTHR43003:SF5">
    <property type="entry name" value="DNA-3-METHYLADENINE GLYCOSYLASE"/>
    <property type="match status" value="1"/>
</dbReference>
<dbReference type="AlphaFoldDB" id="A0A343TFG4"/>
<dbReference type="OrthoDB" id="8200at2157"/>
<evidence type="ECO:0000256" key="1">
    <source>
        <dbReference type="ARBA" id="ARBA00010817"/>
    </source>
</evidence>
<dbReference type="KEGG" id="hdf:AArcSl_0181"/>
<feature type="domain" description="HhH-GPD" evidence="4">
    <location>
        <begin position="37"/>
        <end position="185"/>
    </location>
</feature>
<keyword evidence="5" id="KW-0326">Glycosidase</keyword>
<dbReference type="Gene3D" id="1.10.340.30">
    <property type="entry name" value="Hypothetical protein, domain 2"/>
    <property type="match status" value="1"/>
</dbReference>
<evidence type="ECO:0000313" key="6">
    <source>
        <dbReference type="Proteomes" id="UP000263012"/>
    </source>
</evidence>
<keyword evidence="6" id="KW-1185">Reference proteome</keyword>
<evidence type="ECO:0000313" key="5">
    <source>
        <dbReference type="EMBL" id="AUX07836.1"/>
    </source>
</evidence>
<dbReference type="GO" id="GO:0032131">
    <property type="term" value="F:alkylated DNA binding"/>
    <property type="evidence" value="ECO:0007669"/>
    <property type="project" value="TreeGrafter"/>
</dbReference>
<dbReference type="InterPro" id="IPR011257">
    <property type="entry name" value="DNA_glycosylase"/>
</dbReference>
<dbReference type="GO" id="GO:0008725">
    <property type="term" value="F:DNA-3-methyladenine glycosylase activity"/>
    <property type="evidence" value="ECO:0007669"/>
    <property type="project" value="TreeGrafter"/>
</dbReference>
<protein>
    <submittedName>
        <fullName evidence="5">DNA-3-methyladenine glycosylase II</fullName>
        <ecNumber evidence="5">3.2.2.21</ecNumber>
    </submittedName>
</protein>
<comment type="similarity">
    <text evidence="1">Belongs to the alkylbase DNA glycosidase AlkA family.</text>
</comment>
<dbReference type="InterPro" id="IPR003265">
    <property type="entry name" value="HhH-GPD_domain"/>
</dbReference>
<organism evidence="5 6">
    <name type="scientific">Halalkaliarchaeum desulfuricum</name>
    <dbReference type="NCBI Taxonomy" id="2055893"/>
    <lineage>
        <taxon>Archaea</taxon>
        <taxon>Methanobacteriati</taxon>
        <taxon>Methanobacteriota</taxon>
        <taxon>Stenosarchaea group</taxon>
        <taxon>Halobacteria</taxon>
        <taxon>Halobacteriales</taxon>
        <taxon>Haloferacaceae</taxon>
        <taxon>Halalkaliarchaeum</taxon>
    </lineage>
</organism>
<dbReference type="SMART" id="SM00478">
    <property type="entry name" value="ENDO3c"/>
    <property type="match status" value="1"/>
</dbReference>
<name>A0A343TFG4_9EURY</name>
<dbReference type="Pfam" id="PF00730">
    <property type="entry name" value="HhH-GPD"/>
    <property type="match status" value="1"/>
</dbReference>
<dbReference type="EMBL" id="CP025066">
    <property type="protein sequence ID" value="AUX07836.1"/>
    <property type="molecule type" value="Genomic_DNA"/>
</dbReference>
<dbReference type="GeneID" id="37876516"/>
<evidence type="ECO:0000256" key="2">
    <source>
        <dbReference type="ARBA" id="ARBA00022763"/>
    </source>
</evidence>